<dbReference type="EMBL" id="AGXN01000012">
    <property type="protein sequence ID" value="EIY96240.1"/>
    <property type="molecule type" value="Genomic_DNA"/>
</dbReference>
<dbReference type="AlphaFoldDB" id="A0A0E2AQS8"/>
<dbReference type="RefSeq" id="WP_005794383.1">
    <property type="nucleotide sequence ID" value="NZ_JH724215.1"/>
</dbReference>
<name>A0A0E2AQS8_BACFG</name>
<reference evidence="1 2" key="1">
    <citation type="submission" date="2012-02" db="EMBL/GenBank/DDBJ databases">
        <title>The Genome Sequence of Bacteroides fragilis CL07T12C05.</title>
        <authorList>
            <consortium name="The Broad Institute Genome Sequencing Platform"/>
            <person name="Earl A."/>
            <person name="Ward D."/>
            <person name="Feldgarden M."/>
            <person name="Gevers D."/>
            <person name="Zitomersky N.L."/>
            <person name="Coyne M.J."/>
            <person name="Comstock L.E."/>
            <person name="Young S.K."/>
            <person name="Zeng Q."/>
            <person name="Gargeya S."/>
            <person name="Fitzgerald M."/>
            <person name="Haas B."/>
            <person name="Abouelleil A."/>
            <person name="Alvarado L."/>
            <person name="Arachchi H.M."/>
            <person name="Berlin A."/>
            <person name="Chapman S.B."/>
            <person name="Gearin G."/>
            <person name="Goldberg J."/>
            <person name="Griggs A."/>
            <person name="Gujja S."/>
            <person name="Hansen M."/>
            <person name="Heiman D."/>
            <person name="Howarth C."/>
            <person name="Larimer J."/>
            <person name="Lui A."/>
            <person name="MacDonald P.J.P."/>
            <person name="McCowen C."/>
            <person name="Montmayeur A."/>
            <person name="Murphy C."/>
            <person name="Neiman D."/>
            <person name="Pearson M."/>
            <person name="Priest M."/>
            <person name="Roberts A."/>
            <person name="Saif S."/>
            <person name="Shea T."/>
            <person name="Sisk P."/>
            <person name="Stolte C."/>
            <person name="Sykes S."/>
            <person name="Wortman J."/>
            <person name="Nusbaum C."/>
            <person name="Birren B."/>
        </authorList>
    </citation>
    <scope>NUCLEOTIDE SEQUENCE [LARGE SCALE GENOMIC DNA]</scope>
    <source>
        <strain evidence="1 2">CL07T12C05</strain>
    </source>
</reference>
<proteinExistence type="predicted"/>
<dbReference type="Proteomes" id="UP000003879">
    <property type="component" value="Unassembled WGS sequence"/>
</dbReference>
<evidence type="ECO:0000313" key="1">
    <source>
        <dbReference type="EMBL" id="EIY96240.1"/>
    </source>
</evidence>
<dbReference type="GeneID" id="93046429"/>
<protein>
    <submittedName>
        <fullName evidence="1">Uncharacterized protein</fullName>
    </submittedName>
</protein>
<dbReference type="HOGENOM" id="CLU_2663328_0_0_10"/>
<organism evidence="1 2">
    <name type="scientific">Bacteroides fragilis CL07T12C05</name>
    <dbReference type="NCBI Taxonomy" id="997883"/>
    <lineage>
        <taxon>Bacteria</taxon>
        <taxon>Pseudomonadati</taxon>
        <taxon>Bacteroidota</taxon>
        <taxon>Bacteroidia</taxon>
        <taxon>Bacteroidales</taxon>
        <taxon>Bacteroidaceae</taxon>
        <taxon>Bacteroides</taxon>
    </lineage>
</organism>
<dbReference type="PATRIC" id="fig|997883.3.peg.2223"/>
<comment type="caution">
    <text evidence="1">The sequence shown here is derived from an EMBL/GenBank/DDBJ whole genome shotgun (WGS) entry which is preliminary data.</text>
</comment>
<gene>
    <name evidence="1" type="ORF">HMPREF1056_02128</name>
</gene>
<accession>A0A0E2AQS8</accession>
<sequence>MRYVVANKEKALDAGVLLLGHLVKGESIILNEKEVMCLPSLDGELEDRILLLDGIVYTNTSMNQIISEGGWEYGRKL</sequence>
<evidence type="ECO:0000313" key="2">
    <source>
        <dbReference type="Proteomes" id="UP000003879"/>
    </source>
</evidence>